<feature type="signal peptide" evidence="1">
    <location>
        <begin position="1"/>
        <end position="18"/>
    </location>
</feature>
<dbReference type="Proteomes" id="UP000184275">
    <property type="component" value="Unassembled WGS sequence"/>
</dbReference>
<keyword evidence="1" id="KW-0732">Signal</keyword>
<feature type="chain" id="PRO_5013133340" description="Plasmid transfer operon, TraF, protein" evidence="1">
    <location>
        <begin position="19"/>
        <end position="414"/>
    </location>
</feature>
<evidence type="ECO:0000256" key="1">
    <source>
        <dbReference type="SAM" id="SignalP"/>
    </source>
</evidence>
<evidence type="ECO:0000313" key="3">
    <source>
        <dbReference type="Proteomes" id="UP000184275"/>
    </source>
</evidence>
<keyword evidence="3" id="KW-1185">Reference proteome</keyword>
<dbReference type="AlphaFoldDB" id="A0A1M6QHZ3"/>
<name>A0A1M6QHZ3_9BACT</name>
<sequence length="414" mass="46079">MKFSTRILVLFCAASCLAAQGPKHKSLRAYAMGNAHVAIVDDKEALYYNYAGLNQMNKLGNYEKHPEVGYYPHNAVDMRINLGLAGPLNEARRIYNLIDDLQDLYDATEKDAENSDVSMEKAFADSLAANPKLVKRINRYDHMLLSLILKADAEIAFHNFGASLWVDGNSAPYVDGGIVLPFLGIDTFYIDAVAQVGGAFGITDNLAVGAGLKIANRQRIDMVRVDVSNFNSIEDTLEDRFSEALKISEFDDLGIGMDFGVLYQATREMRIGASCNNVFFNELAGERILPNLTVGMAYSPRYLNRNSAFSRKVNFAVDYENALFKSRNYKTLSHLNFGMELEQVLLAFPGYNNNLRLLKVRLSGGFHGGYPSAGIALEALRFIEVEFATWGEELGYYTGQEESRVYMLQASLGF</sequence>
<protein>
    <recommendedName>
        <fullName evidence="4">Plasmid transfer operon, TraF, protein</fullName>
    </recommendedName>
</protein>
<reference evidence="3" key="1">
    <citation type="submission" date="2016-11" db="EMBL/GenBank/DDBJ databases">
        <authorList>
            <person name="Varghese N."/>
            <person name="Submissions S."/>
        </authorList>
    </citation>
    <scope>NUCLEOTIDE SEQUENCE [LARGE SCALE GENOMIC DNA]</scope>
    <source>
        <strain evidence="3">UWOS</strain>
    </source>
</reference>
<evidence type="ECO:0008006" key="4">
    <source>
        <dbReference type="Google" id="ProtNLM"/>
    </source>
</evidence>
<dbReference type="EMBL" id="FRAW01000002">
    <property type="protein sequence ID" value="SHK19808.1"/>
    <property type="molecule type" value="Genomic_DNA"/>
</dbReference>
<evidence type="ECO:0000313" key="2">
    <source>
        <dbReference type="EMBL" id="SHK19808.1"/>
    </source>
</evidence>
<organism evidence="2 3">
    <name type="scientific">Fibrobacter intestinalis</name>
    <dbReference type="NCBI Taxonomy" id="28122"/>
    <lineage>
        <taxon>Bacteria</taxon>
        <taxon>Pseudomonadati</taxon>
        <taxon>Fibrobacterota</taxon>
        <taxon>Fibrobacteria</taxon>
        <taxon>Fibrobacterales</taxon>
        <taxon>Fibrobacteraceae</taxon>
        <taxon>Fibrobacter</taxon>
    </lineage>
</organism>
<dbReference type="RefSeq" id="WP_073302128.1">
    <property type="nucleotide sequence ID" value="NZ_FRAW01000002.1"/>
</dbReference>
<proteinExistence type="predicted"/>
<gene>
    <name evidence="2" type="ORF">SAMN05720469_102107</name>
</gene>
<accession>A0A1M6QHZ3</accession>
<dbReference type="Gene3D" id="2.40.160.60">
    <property type="entry name" value="Outer membrane protein transport protein (OMPP1/FadL/TodX)"/>
    <property type="match status" value="1"/>
</dbReference>